<dbReference type="InterPro" id="IPR050898">
    <property type="entry name" value="Plant_acyltransferase"/>
</dbReference>
<dbReference type="Gene3D" id="3.30.559.10">
    <property type="entry name" value="Chloramphenicol acetyltransferase-like domain"/>
    <property type="match status" value="1"/>
</dbReference>
<evidence type="ECO:0000313" key="3">
    <source>
        <dbReference type="Proteomes" id="UP001151752"/>
    </source>
</evidence>
<reference evidence="2" key="2">
    <citation type="journal article" date="2023" name="Int. J. Mol. Sci.">
        <title>De Novo Assembly and Annotation of 11 Diverse Shrub Willow (Salix) Genomes Reveals Novel Gene Organization in Sex-Linked Regions.</title>
        <authorList>
            <person name="Hyden B."/>
            <person name="Feng K."/>
            <person name="Yates T.B."/>
            <person name="Jawdy S."/>
            <person name="Cereghino C."/>
            <person name="Smart L.B."/>
            <person name="Muchero W."/>
        </authorList>
    </citation>
    <scope>NUCLEOTIDE SEQUENCE</scope>
    <source>
        <tissue evidence="2">Shoot tip</tissue>
    </source>
</reference>
<gene>
    <name evidence="2" type="ORF">OIU74_023190</name>
</gene>
<evidence type="ECO:0000256" key="1">
    <source>
        <dbReference type="ARBA" id="ARBA00009861"/>
    </source>
</evidence>
<protein>
    <submittedName>
        <fullName evidence="2">TRICHOTHECENE 3-O-ACETYLTRANSFERASE</fullName>
    </submittedName>
</protein>
<dbReference type="EMBL" id="JAPFFM010000004">
    <property type="protein sequence ID" value="KAJ6764262.1"/>
    <property type="molecule type" value="Genomic_DNA"/>
</dbReference>
<keyword evidence="3" id="KW-1185">Reference proteome</keyword>
<dbReference type="PANTHER" id="PTHR31147">
    <property type="entry name" value="ACYL TRANSFERASE 4"/>
    <property type="match status" value="1"/>
</dbReference>
<comment type="caution">
    <text evidence="2">The sequence shown here is derived from an EMBL/GenBank/DDBJ whole genome shotgun (WGS) entry which is preliminary data.</text>
</comment>
<reference evidence="2" key="1">
    <citation type="submission" date="2022-11" db="EMBL/GenBank/DDBJ databases">
        <authorList>
            <person name="Hyden B.L."/>
            <person name="Feng K."/>
            <person name="Yates T."/>
            <person name="Jawdy S."/>
            <person name="Smart L.B."/>
            <person name="Muchero W."/>
        </authorList>
    </citation>
    <scope>NUCLEOTIDE SEQUENCE</scope>
    <source>
        <tissue evidence="2">Shoot tip</tissue>
    </source>
</reference>
<dbReference type="Pfam" id="PF02458">
    <property type="entry name" value="Transferase"/>
    <property type="match status" value="1"/>
</dbReference>
<proteinExistence type="inferred from homology"/>
<dbReference type="InterPro" id="IPR023213">
    <property type="entry name" value="CAT-like_dom_sf"/>
</dbReference>
<name>A0A9Q1AAT3_9ROSI</name>
<comment type="similarity">
    <text evidence="1">Belongs to the plant acyltransferase family.</text>
</comment>
<dbReference type="AlphaFoldDB" id="A0A9Q1AAT3"/>
<accession>A0A9Q1AAT3</accession>
<dbReference type="Proteomes" id="UP001151752">
    <property type="component" value="Chromosome 12"/>
</dbReference>
<organism evidence="2 3">
    <name type="scientific">Salix koriyanagi</name>
    <dbReference type="NCBI Taxonomy" id="2511006"/>
    <lineage>
        <taxon>Eukaryota</taxon>
        <taxon>Viridiplantae</taxon>
        <taxon>Streptophyta</taxon>
        <taxon>Embryophyta</taxon>
        <taxon>Tracheophyta</taxon>
        <taxon>Spermatophyta</taxon>
        <taxon>Magnoliopsida</taxon>
        <taxon>eudicotyledons</taxon>
        <taxon>Gunneridae</taxon>
        <taxon>Pentapetalae</taxon>
        <taxon>rosids</taxon>
        <taxon>fabids</taxon>
        <taxon>Malpighiales</taxon>
        <taxon>Salicaceae</taxon>
        <taxon>Saliceae</taxon>
        <taxon>Salix</taxon>
    </lineage>
</organism>
<sequence>MLCQNSKVLVRYHPLAGRLMTSSEGKLIVDCSEEGALFIEAEANCKINDIGDTTQSDPAPLGKLVYEIPGAQIILQIPPVVAQTSNHKLSGPVAQPEKKVMLLLSHGKERKNINVIFGTAAAAMKIFEEPMKIRAIKRFIQSWHRSEVFLKSIIENDYAFFLLAKRCTLHGYDKQE</sequence>
<evidence type="ECO:0000313" key="2">
    <source>
        <dbReference type="EMBL" id="KAJ6764262.1"/>
    </source>
</evidence>